<evidence type="ECO:0000256" key="1">
    <source>
        <dbReference type="SAM" id="SignalP"/>
    </source>
</evidence>
<accession>A0ABR1XEK7</accession>
<name>A0ABR1XEK7_9PEZI</name>
<organism evidence="2 3">
    <name type="scientific">Apiospora hydei</name>
    <dbReference type="NCBI Taxonomy" id="1337664"/>
    <lineage>
        <taxon>Eukaryota</taxon>
        <taxon>Fungi</taxon>
        <taxon>Dikarya</taxon>
        <taxon>Ascomycota</taxon>
        <taxon>Pezizomycotina</taxon>
        <taxon>Sordariomycetes</taxon>
        <taxon>Xylariomycetidae</taxon>
        <taxon>Amphisphaeriales</taxon>
        <taxon>Apiosporaceae</taxon>
        <taxon>Apiospora</taxon>
    </lineage>
</organism>
<proteinExistence type="predicted"/>
<dbReference type="RefSeq" id="XP_066675842.1">
    <property type="nucleotide sequence ID" value="XM_066806069.1"/>
</dbReference>
<protein>
    <submittedName>
        <fullName evidence="2">Uncharacterized protein</fullName>
    </submittedName>
</protein>
<evidence type="ECO:0000313" key="3">
    <source>
        <dbReference type="Proteomes" id="UP001433268"/>
    </source>
</evidence>
<gene>
    <name evidence="2" type="ORF">PG997_001754</name>
</gene>
<comment type="caution">
    <text evidence="2">The sequence shown here is derived from an EMBL/GenBank/DDBJ whole genome shotgun (WGS) entry which is preliminary data.</text>
</comment>
<keyword evidence="3" id="KW-1185">Reference proteome</keyword>
<reference evidence="2 3" key="1">
    <citation type="submission" date="2023-01" db="EMBL/GenBank/DDBJ databases">
        <title>Analysis of 21 Apiospora genomes using comparative genomics revels a genus with tremendous synthesis potential of carbohydrate active enzymes and secondary metabolites.</title>
        <authorList>
            <person name="Sorensen T."/>
        </authorList>
    </citation>
    <scope>NUCLEOTIDE SEQUENCE [LARGE SCALE GENOMIC DNA]</scope>
    <source>
        <strain evidence="2 3">CBS 114990</strain>
    </source>
</reference>
<feature type="chain" id="PRO_5047326804" evidence="1">
    <location>
        <begin position="22"/>
        <end position="117"/>
    </location>
</feature>
<sequence>MLHHHSSWVWLLGLFVMGTFGTQGAPAITSTASLADPSATTIGIATGTLTWTEEEVITYVGGAPFTYTLGIYGSVTTTMPYPGVPLNTSTTAGSFHVSITTSETKSRSGSNLTSTTQ</sequence>
<keyword evidence="1" id="KW-0732">Signal</keyword>
<evidence type="ECO:0000313" key="2">
    <source>
        <dbReference type="EMBL" id="KAK8095069.1"/>
    </source>
</evidence>
<dbReference type="GeneID" id="92039129"/>
<dbReference type="EMBL" id="JAQQWN010000002">
    <property type="protein sequence ID" value="KAK8095069.1"/>
    <property type="molecule type" value="Genomic_DNA"/>
</dbReference>
<feature type="signal peptide" evidence="1">
    <location>
        <begin position="1"/>
        <end position="21"/>
    </location>
</feature>
<dbReference type="Proteomes" id="UP001433268">
    <property type="component" value="Unassembled WGS sequence"/>
</dbReference>